<sequence length="48" mass="5638">PVHGHGESKRRWMSTEELFKEGNEITIVHNHQPYKLRVTKNGKLILTK</sequence>
<dbReference type="Pfam" id="PF10636">
    <property type="entry name" value="hemP"/>
    <property type="match status" value="1"/>
</dbReference>
<protein>
    <recommendedName>
        <fullName evidence="3">Hemin uptake protein HemP</fullName>
    </recommendedName>
</protein>
<evidence type="ECO:0000313" key="1">
    <source>
        <dbReference type="EMBL" id="EAR59815.1"/>
    </source>
</evidence>
<accession>A0A7U8GR50</accession>
<evidence type="ECO:0008006" key="3">
    <source>
        <dbReference type="Google" id="ProtNLM"/>
    </source>
</evidence>
<dbReference type="OrthoDB" id="6121157at2"/>
<dbReference type="EMBL" id="AAOW01000031">
    <property type="protein sequence ID" value="EAR59815.1"/>
    <property type="molecule type" value="Genomic_DNA"/>
</dbReference>
<organism evidence="1 2">
    <name type="scientific">Neptuniibacter caesariensis</name>
    <dbReference type="NCBI Taxonomy" id="207954"/>
    <lineage>
        <taxon>Bacteria</taxon>
        <taxon>Pseudomonadati</taxon>
        <taxon>Pseudomonadota</taxon>
        <taxon>Gammaproteobacteria</taxon>
        <taxon>Oceanospirillales</taxon>
        <taxon>Oceanospirillaceae</taxon>
        <taxon>Neptuniibacter</taxon>
    </lineage>
</organism>
<evidence type="ECO:0000313" key="2">
    <source>
        <dbReference type="Proteomes" id="UP000002171"/>
    </source>
</evidence>
<gene>
    <name evidence="1" type="ORF">MED92_12546</name>
</gene>
<dbReference type="Gene3D" id="2.10.70.10">
    <property type="entry name" value="Complement Module, domain 1"/>
    <property type="match status" value="1"/>
</dbReference>
<dbReference type="Proteomes" id="UP000002171">
    <property type="component" value="Unassembled WGS sequence"/>
</dbReference>
<proteinExistence type="predicted"/>
<comment type="caution">
    <text evidence="1">The sequence shown here is derived from an EMBL/GenBank/DDBJ whole genome shotgun (WGS) entry which is preliminary data.</text>
</comment>
<feature type="non-terminal residue" evidence="1">
    <location>
        <position position="1"/>
    </location>
</feature>
<dbReference type="InterPro" id="IPR019600">
    <property type="entry name" value="Hemin_uptake_protein_HemP"/>
</dbReference>
<name>A0A7U8GR50_NEPCE</name>
<reference evidence="1 2" key="1">
    <citation type="submission" date="2006-02" db="EMBL/GenBank/DDBJ databases">
        <authorList>
            <person name="Pinhassi J."/>
            <person name="Pedros-Alio C."/>
            <person name="Ferriera S."/>
            <person name="Johnson J."/>
            <person name="Kravitz S."/>
            <person name="Halpern A."/>
            <person name="Remington K."/>
            <person name="Beeson K."/>
            <person name="Tran B."/>
            <person name="Rogers Y.-H."/>
            <person name="Friedman R."/>
            <person name="Venter J.C."/>
        </authorList>
    </citation>
    <scope>NUCLEOTIDE SEQUENCE [LARGE SCALE GENOMIC DNA]</scope>
    <source>
        <strain evidence="1 2">MED92</strain>
    </source>
</reference>
<keyword evidence="2" id="KW-1185">Reference proteome</keyword>
<dbReference type="AlphaFoldDB" id="A0A7U8GR50"/>